<evidence type="ECO:0000313" key="9">
    <source>
        <dbReference type="EMBL" id="TQS40792.1"/>
    </source>
</evidence>
<comment type="caution">
    <text evidence="9">The sequence shown here is derived from an EMBL/GenBank/DDBJ whole genome shotgun (WGS) entry which is preliminary data.</text>
</comment>
<dbReference type="InterPro" id="IPR000914">
    <property type="entry name" value="SBP_5_dom"/>
</dbReference>
<evidence type="ECO:0000256" key="3">
    <source>
        <dbReference type="ARBA" id="ARBA00022777"/>
    </source>
</evidence>
<evidence type="ECO:0000256" key="7">
    <source>
        <dbReference type="SAM" id="Phobius"/>
    </source>
</evidence>
<reference evidence="9 10" key="1">
    <citation type="submission" date="2019-07" db="EMBL/GenBank/DDBJ databases">
        <title>Cryptosporangium phraense sp. nov., isolated from plant litter.</title>
        <authorList>
            <person name="Suriyachadkun C."/>
        </authorList>
    </citation>
    <scope>NUCLEOTIDE SEQUENCE [LARGE SCALE GENOMIC DNA]</scope>
    <source>
        <strain evidence="9 10">A-T 5661</strain>
    </source>
</reference>
<dbReference type="Pfam" id="PF00496">
    <property type="entry name" value="SBP_bac_5"/>
    <property type="match status" value="1"/>
</dbReference>
<dbReference type="PROSITE" id="PS00108">
    <property type="entry name" value="PROTEIN_KINASE_ST"/>
    <property type="match status" value="1"/>
</dbReference>
<dbReference type="InterPro" id="IPR017441">
    <property type="entry name" value="Protein_kinase_ATP_BS"/>
</dbReference>
<keyword evidence="7" id="KW-0812">Transmembrane</keyword>
<dbReference type="CDD" id="cd14014">
    <property type="entry name" value="STKc_PknB_like"/>
    <property type="match status" value="1"/>
</dbReference>
<sequence>MGKEQPLRSNDPRQLGQYRLTGRLGSGGMGIVYAGVSGDGRPVAVKVIHPHLAEAAEFRTRFRSEATLAARVARFSTAAVLHVDVDGEQPFLVTEFVDGPTLQEVVDEQGPLDGGALDQLAIGIVTALTAIHEAGIIHRDLKPSNVILSRFGPRVIDFGIARAADVVSGLTTGAIGSPPYMAPEQFRGEPVTAATDVYAWGAAVCFAGTGRPPFGVGPPEVMLFKTLESEPNLEGLDPALRNLVAAALRKDPARRPRTAEILSGLTLRRPDSPPLSSLPGAVAATDPTVEVAVPELPPPAPGGGERPAVVRRIASEKATRVEESGRPRRRVVLGTAAAAVVAAVLAAAVVLWAGRSTDAPDAIRASPTGPVETAVRQFAADDSAVGPARAVEGARRGGTAVVYAAARYWELDPALNHFGDGMMASSRLLARTLTAYRQSPTTSPTLVGDLATDTGRSTDGGQTWEFTIRGDATFADGTLVTAVDVARGIARSFGPGMTGPSYLQQWLAGTPDFRTFYAGPTADRPYPPGVEPLDARTLRLRFPAAHPDLPSVAALPVTAAVPLGWKPTVRNPLPVTGPYRVSGSYRAGGDLTLVRNPAWRAKSDPVRTDYPDRYVVHFGRSRPDVTRLMMADEDPRGIQLSTVDSALAGQVVGTDRIVDGPGAGHRDLCFNTQRVPSAERRRALSLAFNPESALDAMGGPYVGELTTSLLSPRLPGYPEDQSRARRSGDPAAARAALHGEAVTLVFAYRANSEGKRLADAVGSAFLRAGVTVRPVAVPSDQYLAAIGAWSNPYDLYLCEWAPDYLDGNAMLPLLYSSTGARAVGSTNFSYLREPVTNSELKRIALMPDRKRAAAEYAALALRIRRLAPAIPFFDQRRLALRGSKVQGLFVSSLWAVPDLAQVWVT</sequence>
<dbReference type="Pfam" id="PF00069">
    <property type="entry name" value="Pkinase"/>
    <property type="match status" value="1"/>
</dbReference>
<evidence type="ECO:0000259" key="8">
    <source>
        <dbReference type="PROSITE" id="PS50011"/>
    </source>
</evidence>
<dbReference type="RefSeq" id="WP_142708813.1">
    <property type="nucleotide sequence ID" value="NZ_VIRS01000034.1"/>
</dbReference>
<keyword evidence="2 5" id="KW-0547">Nucleotide-binding</keyword>
<keyword evidence="7" id="KW-0472">Membrane</keyword>
<dbReference type="InParanoid" id="A0A545AHI5"/>
<evidence type="ECO:0000313" key="10">
    <source>
        <dbReference type="Proteomes" id="UP000317982"/>
    </source>
</evidence>
<dbReference type="Gene3D" id="3.30.200.20">
    <property type="entry name" value="Phosphorylase Kinase, domain 1"/>
    <property type="match status" value="1"/>
</dbReference>
<protein>
    <submittedName>
        <fullName evidence="9">Protein kinase</fullName>
    </submittedName>
</protein>
<keyword evidence="3 9" id="KW-0418">Kinase</keyword>
<dbReference type="PROSITE" id="PS00107">
    <property type="entry name" value="PROTEIN_KINASE_ATP"/>
    <property type="match status" value="1"/>
</dbReference>
<feature type="domain" description="Protein kinase" evidence="8">
    <location>
        <begin position="18"/>
        <end position="275"/>
    </location>
</feature>
<dbReference type="Gene3D" id="3.10.105.10">
    <property type="entry name" value="Dipeptide-binding Protein, Domain 3"/>
    <property type="match status" value="1"/>
</dbReference>
<feature type="region of interest" description="Disordered" evidence="6">
    <location>
        <begin position="712"/>
        <end position="731"/>
    </location>
</feature>
<dbReference type="PROSITE" id="PS50011">
    <property type="entry name" value="PROTEIN_KINASE_DOM"/>
    <property type="match status" value="1"/>
</dbReference>
<dbReference type="GO" id="GO:0004674">
    <property type="term" value="F:protein serine/threonine kinase activity"/>
    <property type="evidence" value="ECO:0007669"/>
    <property type="project" value="TreeGrafter"/>
</dbReference>
<dbReference type="AlphaFoldDB" id="A0A545AHI5"/>
<dbReference type="Gene3D" id="3.40.190.10">
    <property type="entry name" value="Periplasmic binding protein-like II"/>
    <property type="match status" value="1"/>
</dbReference>
<dbReference type="Gene3D" id="1.10.510.10">
    <property type="entry name" value="Transferase(Phosphotransferase) domain 1"/>
    <property type="match status" value="1"/>
</dbReference>
<evidence type="ECO:0000256" key="2">
    <source>
        <dbReference type="ARBA" id="ARBA00022741"/>
    </source>
</evidence>
<keyword evidence="1" id="KW-0808">Transferase</keyword>
<dbReference type="EMBL" id="VIRS01000034">
    <property type="protein sequence ID" value="TQS40792.1"/>
    <property type="molecule type" value="Genomic_DNA"/>
</dbReference>
<gene>
    <name evidence="9" type="ORF">FL583_33060</name>
</gene>
<dbReference type="SMART" id="SM00220">
    <property type="entry name" value="S_TKc"/>
    <property type="match status" value="1"/>
</dbReference>
<evidence type="ECO:0000256" key="5">
    <source>
        <dbReference type="PROSITE-ProRule" id="PRU10141"/>
    </source>
</evidence>
<proteinExistence type="predicted"/>
<keyword evidence="7" id="KW-1133">Transmembrane helix</keyword>
<feature type="binding site" evidence="5">
    <location>
        <position position="46"/>
    </location>
    <ligand>
        <name>ATP</name>
        <dbReference type="ChEBI" id="CHEBI:30616"/>
    </ligand>
</feature>
<dbReference type="InterPro" id="IPR000719">
    <property type="entry name" value="Prot_kinase_dom"/>
</dbReference>
<evidence type="ECO:0000256" key="6">
    <source>
        <dbReference type="SAM" id="MobiDB-lite"/>
    </source>
</evidence>
<dbReference type="OrthoDB" id="5240629at2"/>
<evidence type="ECO:0000256" key="1">
    <source>
        <dbReference type="ARBA" id="ARBA00022679"/>
    </source>
</evidence>
<dbReference type="FunCoup" id="A0A545AHI5">
    <property type="interactions" value="20"/>
</dbReference>
<feature type="transmembrane region" description="Helical" evidence="7">
    <location>
        <begin position="331"/>
        <end position="354"/>
    </location>
</feature>
<dbReference type="InterPro" id="IPR008271">
    <property type="entry name" value="Ser/Thr_kinase_AS"/>
</dbReference>
<dbReference type="PANTHER" id="PTHR43289:SF34">
    <property type="entry name" value="SERINE_THREONINE-PROTEIN KINASE YBDM-RELATED"/>
    <property type="match status" value="1"/>
</dbReference>
<organism evidence="9 10">
    <name type="scientific">Cryptosporangium phraense</name>
    <dbReference type="NCBI Taxonomy" id="2593070"/>
    <lineage>
        <taxon>Bacteria</taxon>
        <taxon>Bacillati</taxon>
        <taxon>Actinomycetota</taxon>
        <taxon>Actinomycetes</taxon>
        <taxon>Cryptosporangiales</taxon>
        <taxon>Cryptosporangiaceae</taxon>
        <taxon>Cryptosporangium</taxon>
    </lineage>
</organism>
<evidence type="ECO:0000256" key="4">
    <source>
        <dbReference type="ARBA" id="ARBA00022840"/>
    </source>
</evidence>
<dbReference type="SUPFAM" id="SSF53850">
    <property type="entry name" value="Periplasmic binding protein-like II"/>
    <property type="match status" value="1"/>
</dbReference>
<keyword evidence="4 5" id="KW-0067">ATP-binding</keyword>
<accession>A0A545AHI5</accession>
<dbReference type="GO" id="GO:0005524">
    <property type="term" value="F:ATP binding"/>
    <property type="evidence" value="ECO:0007669"/>
    <property type="project" value="UniProtKB-UniRule"/>
</dbReference>
<dbReference type="Proteomes" id="UP000317982">
    <property type="component" value="Unassembled WGS sequence"/>
</dbReference>
<dbReference type="SUPFAM" id="SSF56112">
    <property type="entry name" value="Protein kinase-like (PK-like)"/>
    <property type="match status" value="1"/>
</dbReference>
<keyword evidence="10" id="KW-1185">Reference proteome</keyword>
<dbReference type="InterPro" id="IPR011009">
    <property type="entry name" value="Kinase-like_dom_sf"/>
</dbReference>
<dbReference type="PANTHER" id="PTHR43289">
    <property type="entry name" value="MITOGEN-ACTIVATED PROTEIN KINASE KINASE KINASE 20-RELATED"/>
    <property type="match status" value="1"/>
</dbReference>
<name>A0A545AHI5_9ACTN</name>